<feature type="transmembrane region" description="Helical" evidence="7">
    <location>
        <begin position="419"/>
        <end position="440"/>
    </location>
</feature>
<feature type="transmembrane region" description="Helical" evidence="7">
    <location>
        <begin position="97"/>
        <end position="120"/>
    </location>
</feature>
<feature type="transmembrane region" description="Helical" evidence="7">
    <location>
        <begin position="259"/>
        <end position="284"/>
    </location>
</feature>
<evidence type="ECO:0000259" key="8">
    <source>
        <dbReference type="PROSITE" id="PS50850"/>
    </source>
</evidence>
<feature type="transmembrane region" description="Helical" evidence="7">
    <location>
        <begin position="296"/>
        <end position="318"/>
    </location>
</feature>
<gene>
    <name evidence="9" type="ORF">J5Y03_01265</name>
</gene>
<dbReference type="AlphaFoldDB" id="A0A940NKE8"/>
<comment type="subcellular location">
    <subcellularLocation>
        <location evidence="1">Cell membrane</location>
        <topology evidence="1">Multi-pass membrane protein</topology>
    </subcellularLocation>
</comment>
<evidence type="ECO:0000256" key="3">
    <source>
        <dbReference type="ARBA" id="ARBA00022475"/>
    </source>
</evidence>
<dbReference type="PROSITE" id="PS50850">
    <property type="entry name" value="MFS"/>
    <property type="match status" value="1"/>
</dbReference>
<name>A0A940NKE8_9BACI</name>
<evidence type="ECO:0000256" key="7">
    <source>
        <dbReference type="SAM" id="Phobius"/>
    </source>
</evidence>
<accession>A0A940NKE8</accession>
<proteinExistence type="predicted"/>
<dbReference type="EMBL" id="JAGIYQ010000001">
    <property type="protein sequence ID" value="MBP0723809.1"/>
    <property type="molecule type" value="Genomic_DNA"/>
</dbReference>
<feature type="transmembrane region" description="Helical" evidence="7">
    <location>
        <begin position="46"/>
        <end position="66"/>
    </location>
</feature>
<dbReference type="Gene3D" id="1.20.1250.20">
    <property type="entry name" value="MFS general substrate transporter like domains"/>
    <property type="match status" value="1"/>
</dbReference>
<feature type="transmembrane region" description="Helical" evidence="7">
    <location>
        <begin position="7"/>
        <end position="26"/>
    </location>
</feature>
<dbReference type="InterPro" id="IPR050189">
    <property type="entry name" value="MFS_Efflux_Transporters"/>
</dbReference>
<dbReference type="PANTHER" id="PTHR43124">
    <property type="entry name" value="PURINE EFFLUX PUMP PBUE"/>
    <property type="match status" value="1"/>
</dbReference>
<dbReference type="Pfam" id="PF07690">
    <property type="entry name" value="MFS_1"/>
    <property type="match status" value="2"/>
</dbReference>
<feature type="transmembrane region" description="Helical" evidence="7">
    <location>
        <begin position="160"/>
        <end position="181"/>
    </location>
</feature>
<dbReference type="GO" id="GO:0005886">
    <property type="term" value="C:plasma membrane"/>
    <property type="evidence" value="ECO:0007669"/>
    <property type="project" value="UniProtKB-SubCell"/>
</dbReference>
<evidence type="ECO:0000256" key="4">
    <source>
        <dbReference type="ARBA" id="ARBA00022692"/>
    </source>
</evidence>
<dbReference type="InterPro" id="IPR020846">
    <property type="entry name" value="MFS_dom"/>
</dbReference>
<dbReference type="Proteomes" id="UP000682134">
    <property type="component" value="Unassembled WGS sequence"/>
</dbReference>
<feature type="transmembrane region" description="Helical" evidence="7">
    <location>
        <begin position="222"/>
        <end position="247"/>
    </location>
</feature>
<keyword evidence="4 7" id="KW-0812">Transmembrane</keyword>
<evidence type="ECO:0000313" key="9">
    <source>
        <dbReference type="EMBL" id="MBP0723809.1"/>
    </source>
</evidence>
<reference evidence="9" key="1">
    <citation type="submission" date="2021-04" db="EMBL/GenBank/DDBJ databases">
        <title>Genome seq and assembly of Bacillus sp.</title>
        <authorList>
            <person name="Chhetri G."/>
        </authorList>
    </citation>
    <scope>NUCLEOTIDE SEQUENCE</scope>
    <source>
        <strain evidence="9">RG28</strain>
    </source>
</reference>
<evidence type="ECO:0000256" key="6">
    <source>
        <dbReference type="ARBA" id="ARBA00023136"/>
    </source>
</evidence>
<dbReference type="InterPro" id="IPR011701">
    <property type="entry name" value="MFS"/>
</dbReference>
<dbReference type="InterPro" id="IPR036259">
    <property type="entry name" value="MFS_trans_sf"/>
</dbReference>
<feature type="transmembrane region" description="Helical" evidence="7">
    <location>
        <begin position="132"/>
        <end position="154"/>
    </location>
</feature>
<comment type="caution">
    <text evidence="9">The sequence shown here is derived from an EMBL/GenBank/DDBJ whole genome shotgun (WGS) entry which is preliminary data.</text>
</comment>
<keyword evidence="10" id="KW-1185">Reference proteome</keyword>
<feature type="domain" description="Major facilitator superfamily (MFS) profile" evidence="8">
    <location>
        <begin position="5"/>
        <end position="444"/>
    </location>
</feature>
<keyword evidence="5 7" id="KW-1133">Transmembrane helix</keyword>
<keyword evidence="6 7" id="KW-0472">Membrane</keyword>
<protein>
    <submittedName>
        <fullName evidence="9">MFS transporter</fullName>
    </submittedName>
</protein>
<dbReference type="GO" id="GO:0022857">
    <property type="term" value="F:transmembrane transporter activity"/>
    <property type="evidence" value="ECO:0007669"/>
    <property type="project" value="InterPro"/>
</dbReference>
<feature type="transmembrane region" description="Helical" evidence="7">
    <location>
        <begin position="330"/>
        <end position="356"/>
    </location>
</feature>
<evidence type="ECO:0000256" key="5">
    <source>
        <dbReference type="ARBA" id="ARBA00022989"/>
    </source>
</evidence>
<dbReference type="RefSeq" id="WP_209401583.1">
    <property type="nucleotide sequence ID" value="NZ_JAGIYQ010000001.1"/>
</dbReference>
<dbReference type="SUPFAM" id="SSF103473">
    <property type="entry name" value="MFS general substrate transporter"/>
    <property type="match status" value="1"/>
</dbReference>
<evidence type="ECO:0000313" key="10">
    <source>
        <dbReference type="Proteomes" id="UP000682134"/>
    </source>
</evidence>
<organism evidence="9 10">
    <name type="scientific">Gottfriedia endophytica</name>
    <dbReference type="NCBI Taxonomy" id="2820819"/>
    <lineage>
        <taxon>Bacteria</taxon>
        <taxon>Bacillati</taxon>
        <taxon>Bacillota</taxon>
        <taxon>Bacilli</taxon>
        <taxon>Bacillales</taxon>
        <taxon>Bacillaceae</taxon>
        <taxon>Gottfriedia</taxon>
    </lineage>
</organism>
<keyword evidence="3" id="KW-1003">Cell membrane</keyword>
<feature type="transmembrane region" description="Helical" evidence="7">
    <location>
        <begin position="73"/>
        <end position="91"/>
    </location>
</feature>
<dbReference type="PANTHER" id="PTHR43124:SF3">
    <property type="entry name" value="CHLORAMPHENICOL EFFLUX PUMP RV0191"/>
    <property type="match status" value="1"/>
</dbReference>
<keyword evidence="2" id="KW-0813">Transport</keyword>
<evidence type="ECO:0000256" key="1">
    <source>
        <dbReference type="ARBA" id="ARBA00004651"/>
    </source>
</evidence>
<sequence>MQVKTIYTICVLVCLAAFEHIVVGLFPPLFSIISSDLNISISQMGFVSGITIIVTSFSAVLWGAIGGKFNSKVLLIIGTGIWVLSVFATSYVQSFSQMLLCQFFTGIGLGCISSIGFSVLTDSISVERRGMILSFWGMSQGFGGIIGAIVASIIGTSISWRTPFFILGVIGLVLLICYLFIEVPSVGKTEPELKPLLDKGGIYEHKFTFSQIKEVGLKKSNVFLFLQALFLNITIGSLIWIPTLYISKIEGLGFPSKTAIIAASFLYGIFQIGGLTSTYFGYIGDKIQRKTLKGRAIFTGCVLFLMIPFYFLLFSLPMKNLELPANHDSILILLMLLKQIFFNHWMFILLVISFVASAVQSANTPNWLALITDVNLPEHRGVVFSIGNLMSSIGRTIGNIGVGLLLPLFSSYLNQQQSYIYTLSSLLLFIIPASLCYLFMAKRNVEDIKDVKYILSERVKKLKANE</sequence>
<evidence type="ECO:0000256" key="2">
    <source>
        <dbReference type="ARBA" id="ARBA00022448"/>
    </source>
</evidence>